<evidence type="ECO:0000313" key="9">
    <source>
        <dbReference type="EMBL" id="KAI7811467.1"/>
    </source>
</evidence>
<sequence>STKRILAVLFFCGFALPTDCEKTCEKSMLEGVTCLIKSPDKSGKVVVDEKWSFTSSSSSFVVQRKNGKDVKTFPNATIESDGSLKLHHVTVSNTGKYTFEAYDTKDEMVANHKEEITVYAKAPNPTVTHKCENGSVRLTCDTQKNDKTDLTITWIRGTEDIKGANKAILVQTSQQLQENTEYSCRVSNILSNAQSDVLTVSCGTPCTLFGYDCSIMVGILSGGGALLLLLIFLFVICACLGCKQREKDEEELRLRSFDTSPTNQQRAKVTARGQPAPPIPQEDSYPATQTPPQTQSQTKGLVRARPPPPPQDEDEEDPPPLPRPRKKREKRAEEPYRPME</sequence>
<feature type="region of interest" description="Disordered" evidence="5">
    <location>
        <begin position="253"/>
        <end position="340"/>
    </location>
</feature>
<dbReference type="PANTHER" id="PTHR12080:SF55">
    <property type="entry name" value="LYMPHOCYTE FUNCTION-ASSOCIATED ANTIGEN 3"/>
    <property type="match status" value="1"/>
</dbReference>
<gene>
    <name evidence="9" type="ORF">IRJ41_016481</name>
</gene>
<comment type="subcellular location">
    <subcellularLocation>
        <location evidence="1">Membrane</location>
    </subcellularLocation>
</comment>
<organism evidence="9 10">
    <name type="scientific">Triplophysa rosa</name>
    <name type="common">Cave loach</name>
    <dbReference type="NCBI Taxonomy" id="992332"/>
    <lineage>
        <taxon>Eukaryota</taxon>
        <taxon>Metazoa</taxon>
        <taxon>Chordata</taxon>
        <taxon>Craniata</taxon>
        <taxon>Vertebrata</taxon>
        <taxon>Euteleostomi</taxon>
        <taxon>Actinopterygii</taxon>
        <taxon>Neopterygii</taxon>
        <taxon>Teleostei</taxon>
        <taxon>Ostariophysi</taxon>
        <taxon>Cypriniformes</taxon>
        <taxon>Nemacheilidae</taxon>
        <taxon>Triplophysa</taxon>
    </lineage>
</organism>
<dbReference type="InterPro" id="IPR015631">
    <property type="entry name" value="CD2/SLAM_rcpt"/>
</dbReference>
<reference evidence="9" key="1">
    <citation type="submission" date="2021-02" db="EMBL/GenBank/DDBJ databases">
        <title>Comparative genomics reveals that relaxation of natural selection precedes convergent phenotypic evolution of cavefish.</title>
        <authorList>
            <person name="Peng Z."/>
        </authorList>
    </citation>
    <scope>NUCLEOTIDE SEQUENCE</scope>
    <source>
        <tissue evidence="9">Muscle</tissue>
    </source>
</reference>
<dbReference type="Proteomes" id="UP001059041">
    <property type="component" value="Linkage Group LG4"/>
</dbReference>
<evidence type="ECO:0000256" key="7">
    <source>
        <dbReference type="SAM" id="SignalP"/>
    </source>
</evidence>
<dbReference type="InterPro" id="IPR013783">
    <property type="entry name" value="Ig-like_fold"/>
</dbReference>
<keyword evidence="10" id="KW-1185">Reference proteome</keyword>
<evidence type="ECO:0000256" key="3">
    <source>
        <dbReference type="ARBA" id="ARBA00023136"/>
    </source>
</evidence>
<feature type="transmembrane region" description="Helical" evidence="6">
    <location>
        <begin position="215"/>
        <end position="240"/>
    </location>
</feature>
<keyword evidence="4" id="KW-0325">Glycoprotein</keyword>
<keyword evidence="3 6" id="KW-0472">Membrane</keyword>
<evidence type="ECO:0000256" key="5">
    <source>
        <dbReference type="SAM" id="MobiDB-lite"/>
    </source>
</evidence>
<keyword evidence="6" id="KW-1133">Transmembrane helix</keyword>
<feature type="non-terminal residue" evidence="9">
    <location>
        <position position="340"/>
    </location>
</feature>
<evidence type="ECO:0000256" key="1">
    <source>
        <dbReference type="ARBA" id="ARBA00004370"/>
    </source>
</evidence>
<evidence type="ECO:0000313" key="10">
    <source>
        <dbReference type="Proteomes" id="UP001059041"/>
    </source>
</evidence>
<feature type="signal peptide" evidence="7">
    <location>
        <begin position="1"/>
        <end position="20"/>
    </location>
</feature>
<feature type="compositionally biased region" description="Polar residues" evidence="5">
    <location>
        <begin position="257"/>
        <end position="267"/>
    </location>
</feature>
<dbReference type="Gene3D" id="2.60.40.10">
    <property type="entry name" value="Immunoglobulins"/>
    <property type="match status" value="1"/>
</dbReference>
<proteinExistence type="predicted"/>
<feature type="domain" description="Ig-like" evidence="8">
    <location>
        <begin position="123"/>
        <end position="201"/>
    </location>
</feature>
<feature type="chain" id="PRO_5040720326" evidence="7">
    <location>
        <begin position="21"/>
        <end position="340"/>
    </location>
</feature>
<evidence type="ECO:0000256" key="6">
    <source>
        <dbReference type="SAM" id="Phobius"/>
    </source>
</evidence>
<dbReference type="EMBL" id="JAFHDT010000004">
    <property type="protein sequence ID" value="KAI7811467.1"/>
    <property type="molecule type" value="Genomic_DNA"/>
</dbReference>
<dbReference type="GO" id="GO:0016020">
    <property type="term" value="C:membrane"/>
    <property type="evidence" value="ECO:0007669"/>
    <property type="project" value="UniProtKB-SubCell"/>
</dbReference>
<dbReference type="AlphaFoldDB" id="A0A9W8C9C8"/>
<comment type="caution">
    <text evidence="9">The sequence shown here is derived from an EMBL/GenBank/DDBJ whole genome shotgun (WGS) entry which is preliminary data.</text>
</comment>
<dbReference type="PANTHER" id="PTHR12080">
    <property type="entry name" value="SIGNALING LYMPHOCYTIC ACTIVATION MOLECULE"/>
    <property type="match status" value="1"/>
</dbReference>
<evidence type="ECO:0000256" key="2">
    <source>
        <dbReference type="ARBA" id="ARBA00022729"/>
    </source>
</evidence>
<dbReference type="PROSITE" id="PS50835">
    <property type="entry name" value="IG_LIKE"/>
    <property type="match status" value="1"/>
</dbReference>
<dbReference type="SUPFAM" id="SSF48726">
    <property type="entry name" value="Immunoglobulin"/>
    <property type="match status" value="2"/>
</dbReference>
<keyword evidence="6" id="KW-0812">Transmembrane</keyword>
<protein>
    <submittedName>
        <fullName evidence="9">T-cell surface antigen CD2</fullName>
    </submittedName>
</protein>
<keyword evidence="2 7" id="KW-0732">Signal</keyword>
<accession>A0A9W8C9C8</accession>
<dbReference type="InterPro" id="IPR036179">
    <property type="entry name" value="Ig-like_dom_sf"/>
</dbReference>
<dbReference type="Gene3D" id="3.90.930.1">
    <property type="match status" value="1"/>
</dbReference>
<dbReference type="InterPro" id="IPR007110">
    <property type="entry name" value="Ig-like_dom"/>
</dbReference>
<evidence type="ECO:0000256" key="4">
    <source>
        <dbReference type="ARBA" id="ARBA00023180"/>
    </source>
</evidence>
<evidence type="ECO:0000259" key="8">
    <source>
        <dbReference type="PROSITE" id="PS50835"/>
    </source>
</evidence>
<feature type="compositionally biased region" description="Basic and acidic residues" evidence="5">
    <location>
        <begin position="330"/>
        <end position="340"/>
    </location>
</feature>
<feature type="compositionally biased region" description="Low complexity" evidence="5">
    <location>
        <begin position="288"/>
        <end position="298"/>
    </location>
</feature>
<name>A0A9W8C9C8_TRIRA</name>